<gene>
    <name evidence="2" type="ORF">VITISV_017847</name>
</gene>
<reference evidence="2" key="1">
    <citation type="journal article" date="2007" name="PLoS ONE">
        <title>The first genome sequence of an elite grapevine cultivar (Pinot noir Vitis vinifera L.): coping with a highly heterozygous genome.</title>
        <authorList>
            <person name="Velasco R."/>
            <person name="Zharkikh A."/>
            <person name="Troggio M."/>
            <person name="Cartwright D.A."/>
            <person name="Cestaro A."/>
            <person name="Pruss D."/>
            <person name="Pindo M."/>
            <person name="FitzGerald L.M."/>
            <person name="Vezzulli S."/>
            <person name="Reid J."/>
            <person name="Malacarne G."/>
            <person name="Iliev D."/>
            <person name="Coppola G."/>
            <person name="Wardell B."/>
            <person name="Micheletti D."/>
            <person name="Macalma T."/>
            <person name="Facci M."/>
            <person name="Mitchell J.T."/>
            <person name="Perazzolli M."/>
            <person name="Eldredge G."/>
            <person name="Gatto P."/>
            <person name="Oyzerski R."/>
            <person name="Moretto M."/>
            <person name="Gutin N."/>
            <person name="Stefanini M."/>
            <person name="Chen Y."/>
            <person name="Segala C."/>
            <person name="Davenport C."/>
            <person name="Dematte L."/>
            <person name="Mraz A."/>
            <person name="Battilana J."/>
            <person name="Stormo K."/>
            <person name="Costa F."/>
            <person name="Tao Q."/>
            <person name="Si-Ammour A."/>
            <person name="Harkins T."/>
            <person name="Lackey A."/>
            <person name="Perbost C."/>
            <person name="Taillon B."/>
            <person name="Stella A."/>
            <person name="Solovyev V."/>
            <person name="Fawcett J.A."/>
            <person name="Sterck L."/>
            <person name="Vandepoele K."/>
            <person name="Grando S.M."/>
            <person name="Toppo S."/>
            <person name="Moser C."/>
            <person name="Lanchbury J."/>
            <person name="Bogden R."/>
            <person name="Skolnick M."/>
            <person name="Sgaramella V."/>
            <person name="Bhatnagar S.K."/>
            <person name="Fontana P."/>
            <person name="Gutin A."/>
            <person name="Van de Peer Y."/>
            <person name="Salamini F."/>
            <person name="Viola R."/>
        </authorList>
    </citation>
    <scope>NUCLEOTIDE SEQUENCE</scope>
</reference>
<protein>
    <submittedName>
        <fullName evidence="2">Uncharacterized protein</fullName>
    </submittedName>
</protein>
<feature type="region of interest" description="Disordered" evidence="1">
    <location>
        <begin position="182"/>
        <end position="226"/>
    </location>
</feature>
<evidence type="ECO:0000256" key="1">
    <source>
        <dbReference type="SAM" id="MobiDB-lite"/>
    </source>
</evidence>
<accession>A5BHK8</accession>
<proteinExistence type="predicted"/>
<dbReference type="EMBL" id="AM459779">
    <property type="protein sequence ID" value="CAN63519.1"/>
    <property type="molecule type" value="Genomic_DNA"/>
</dbReference>
<sequence>MVDVPRVCGECVVTKQQRDPFPYRKSWRAKKALELVHSDICGPITPTSNGVYAKILYLCLVVLYVPFPNLPLCLGKTGCTAKPSLLVALPYSPLNWPVVWHPSSHYLHPCFQSLMRSASCHWFALLMEPTKSTGFVRGLGPDFSSFSTTQMAQTHLPCFLDLMSKAESFKLFQKSLESPTPSAVAFTANHGSSQRGGGSSRSRHGHENGSNHESSSHEQGRAQPIQ</sequence>
<dbReference type="AlphaFoldDB" id="A5BHK8"/>
<name>A5BHK8_VITVI</name>
<organism evidence="2">
    <name type="scientific">Vitis vinifera</name>
    <name type="common">Grape</name>
    <dbReference type="NCBI Taxonomy" id="29760"/>
    <lineage>
        <taxon>Eukaryota</taxon>
        <taxon>Viridiplantae</taxon>
        <taxon>Streptophyta</taxon>
        <taxon>Embryophyta</taxon>
        <taxon>Tracheophyta</taxon>
        <taxon>Spermatophyta</taxon>
        <taxon>Magnoliopsida</taxon>
        <taxon>eudicotyledons</taxon>
        <taxon>Gunneridae</taxon>
        <taxon>Pentapetalae</taxon>
        <taxon>rosids</taxon>
        <taxon>Vitales</taxon>
        <taxon>Vitaceae</taxon>
        <taxon>Viteae</taxon>
        <taxon>Vitis</taxon>
    </lineage>
</organism>
<evidence type="ECO:0000313" key="2">
    <source>
        <dbReference type="EMBL" id="CAN63519.1"/>
    </source>
</evidence>
<feature type="compositionally biased region" description="Basic and acidic residues" evidence="1">
    <location>
        <begin position="205"/>
        <end position="220"/>
    </location>
</feature>